<dbReference type="InterPro" id="IPR004027">
    <property type="entry name" value="SEC_C_motif"/>
</dbReference>
<gene>
    <name evidence="1" type="ORF">LCGC14_0499620</name>
</gene>
<protein>
    <recommendedName>
        <fullName evidence="2">SEC-C motif domain protein</fullName>
    </recommendedName>
</protein>
<dbReference type="EMBL" id="LAZR01000583">
    <property type="protein sequence ID" value="KKN63658.1"/>
    <property type="molecule type" value="Genomic_DNA"/>
</dbReference>
<name>A0A0F9VCX2_9ZZZZ</name>
<accession>A0A0F9VCX2</accession>
<evidence type="ECO:0008006" key="2">
    <source>
        <dbReference type="Google" id="ProtNLM"/>
    </source>
</evidence>
<comment type="caution">
    <text evidence="1">The sequence shown here is derived from an EMBL/GenBank/DDBJ whole genome shotgun (WGS) entry which is preliminary data.</text>
</comment>
<dbReference type="Gene3D" id="3.10.450.50">
    <property type="match status" value="1"/>
</dbReference>
<sequence length="283" mass="32560">MSSLYFLKTNSFEYPGGECLSIEILKSINSCNFNIAINQVDDLLLKLSELKSISSTESVKNDIFISEQFIKLLLHVAKYWLAITNQKFSNSWLVLQDVLDYLRSIKKFHEKRNLVVNFIEKQFIALESSYPYQLFSSTGIVVDYYKCSVCGNDIDSFGCEHLKGELYNGEVAYGIANKILHFDHVALVENPLDKRCAISIEDSSEQFAVQMNMSEYITKAKLKPFSFKKIEIISYKKNNPDYINLPRNALCFCGSNIKFKKCCISKNQVEHKHFEFIHGQLIT</sequence>
<dbReference type="Pfam" id="PF02810">
    <property type="entry name" value="SEC-C"/>
    <property type="match status" value="1"/>
</dbReference>
<organism evidence="1">
    <name type="scientific">marine sediment metagenome</name>
    <dbReference type="NCBI Taxonomy" id="412755"/>
    <lineage>
        <taxon>unclassified sequences</taxon>
        <taxon>metagenomes</taxon>
        <taxon>ecological metagenomes</taxon>
    </lineage>
</organism>
<dbReference type="SUPFAM" id="SSF103642">
    <property type="entry name" value="Sec-C motif"/>
    <property type="match status" value="1"/>
</dbReference>
<dbReference type="AlphaFoldDB" id="A0A0F9VCX2"/>
<reference evidence="1" key="1">
    <citation type="journal article" date="2015" name="Nature">
        <title>Complex archaea that bridge the gap between prokaryotes and eukaryotes.</title>
        <authorList>
            <person name="Spang A."/>
            <person name="Saw J.H."/>
            <person name="Jorgensen S.L."/>
            <person name="Zaremba-Niedzwiedzka K."/>
            <person name="Martijn J."/>
            <person name="Lind A.E."/>
            <person name="van Eijk R."/>
            <person name="Schleper C."/>
            <person name="Guy L."/>
            <person name="Ettema T.J."/>
        </authorList>
    </citation>
    <scope>NUCLEOTIDE SEQUENCE</scope>
</reference>
<proteinExistence type="predicted"/>
<evidence type="ECO:0000313" key="1">
    <source>
        <dbReference type="EMBL" id="KKN63658.1"/>
    </source>
</evidence>